<dbReference type="GO" id="GO:0009228">
    <property type="term" value="P:thiamine biosynthetic process"/>
    <property type="evidence" value="ECO:0007669"/>
    <property type="project" value="InterPro"/>
</dbReference>
<reference evidence="5" key="1">
    <citation type="journal article" date="2020" name="mSystems">
        <title>Genome- and Community-Level Interaction Insights into Carbon Utilization and Element Cycling Functions of Hydrothermarchaeota in Hydrothermal Sediment.</title>
        <authorList>
            <person name="Zhou Z."/>
            <person name="Liu Y."/>
            <person name="Xu W."/>
            <person name="Pan J."/>
            <person name="Luo Z.H."/>
            <person name="Li M."/>
        </authorList>
    </citation>
    <scope>NUCLEOTIDE SEQUENCE [LARGE SCALE GENOMIC DNA]</scope>
    <source>
        <strain evidence="5">SpSt-711</strain>
    </source>
</reference>
<gene>
    <name evidence="5" type="ORF">ENU91_03215</name>
</gene>
<dbReference type="EMBL" id="DTEI01000059">
    <property type="protein sequence ID" value="HGU15651.1"/>
    <property type="molecule type" value="Genomic_DNA"/>
</dbReference>
<comment type="pathway">
    <text evidence="1">Cofactor biosynthesis; thiamine diphosphate biosynthesis.</text>
</comment>
<feature type="domain" description="Pyridoxamine kinase/Phosphomethylpyrimidine kinase" evidence="4">
    <location>
        <begin position="14"/>
        <end position="248"/>
    </location>
</feature>
<evidence type="ECO:0000259" key="4">
    <source>
        <dbReference type="Pfam" id="PF08543"/>
    </source>
</evidence>
<evidence type="ECO:0000256" key="2">
    <source>
        <dbReference type="ARBA" id="ARBA00012135"/>
    </source>
</evidence>
<name>A0A7V4JQ12_9BACT</name>
<keyword evidence="3" id="KW-0812">Transmembrane</keyword>
<dbReference type="InterPro" id="IPR004399">
    <property type="entry name" value="HMP/HMP-P_kinase_dom"/>
</dbReference>
<keyword evidence="5" id="KW-0808">Transferase</keyword>
<dbReference type="Pfam" id="PF08543">
    <property type="entry name" value="Phos_pyr_kin"/>
    <property type="match status" value="1"/>
</dbReference>
<dbReference type="PANTHER" id="PTHR20858">
    <property type="entry name" value="PHOSPHOMETHYLPYRIMIDINE KINASE"/>
    <property type="match status" value="1"/>
</dbReference>
<dbReference type="CDD" id="cd01169">
    <property type="entry name" value="HMPP_kinase"/>
    <property type="match status" value="1"/>
</dbReference>
<evidence type="ECO:0000313" key="5">
    <source>
        <dbReference type="EMBL" id="HGU15651.1"/>
    </source>
</evidence>
<dbReference type="InterPro" id="IPR029056">
    <property type="entry name" value="Ribokinase-like"/>
</dbReference>
<dbReference type="InterPro" id="IPR013749">
    <property type="entry name" value="PM/HMP-P_kinase-1"/>
</dbReference>
<keyword evidence="3" id="KW-0472">Membrane</keyword>
<dbReference type="SUPFAM" id="SSF53613">
    <property type="entry name" value="Ribokinase-like"/>
    <property type="match status" value="1"/>
</dbReference>
<proteinExistence type="predicted"/>
<evidence type="ECO:0000256" key="1">
    <source>
        <dbReference type="ARBA" id="ARBA00004948"/>
    </source>
</evidence>
<feature type="transmembrane region" description="Helical" evidence="3">
    <location>
        <begin position="208"/>
        <end position="228"/>
    </location>
</feature>
<keyword evidence="5" id="KW-0418">Kinase</keyword>
<accession>A0A7V4JQ12</accession>
<sequence length="261" mass="29250">MGERGIVLSIAGFDPTGGAGVLLDTKIFSLFGLKGAGIPTTLTLQTTSEFRSWEAVSPEYLKKSLELIFSDLPIKGIKIGMIGTLENAEIIGEFLKRGRKKISWVVLDPVLKATLNYNLFSSSDFIKILKTKIFPFVDIITPNLYEAEVLTEKSVKEKSQLSEIAKKLLDLGVKAVIITGWQSSFFVWDLFFDQNKKIFLKKRKLSGSFHGTGCAFSSALLSYLIYGFNPEKAFKKAKNWLYLKLKKAEKEKIGGKLWLFL</sequence>
<dbReference type="EC" id="2.7.1.49" evidence="2"/>
<dbReference type="Gene3D" id="3.40.1190.20">
    <property type="match status" value="1"/>
</dbReference>
<evidence type="ECO:0000256" key="3">
    <source>
        <dbReference type="SAM" id="Phobius"/>
    </source>
</evidence>
<dbReference type="GO" id="GO:0008972">
    <property type="term" value="F:phosphomethylpyrimidine kinase activity"/>
    <property type="evidence" value="ECO:0007669"/>
    <property type="project" value="InterPro"/>
</dbReference>
<dbReference type="AlphaFoldDB" id="A0A7V4JQ12"/>
<protein>
    <recommendedName>
        <fullName evidence="2">hydroxymethylpyrimidine kinase</fullName>
        <ecNumber evidence="2">2.7.1.49</ecNumber>
    </recommendedName>
</protein>
<dbReference type="PANTHER" id="PTHR20858:SF17">
    <property type="entry name" value="HYDROXYMETHYLPYRIMIDINE_PHOSPHOMETHYLPYRIMIDINE KINASE THI20-RELATED"/>
    <property type="match status" value="1"/>
</dbReference>
<comment type="caution">
    <text evidence="5">The sequence shown here is derived from an EMBL/GenBank/DDBJ whole genome shotgun (WGS) entry which is preliminary data.</text>
</comment>
<dbReference type="GO" id="GO:0005829">
    <property type="term" value="C:cytosol"/>
    <property type="evidence" value="ECO:0007669"/>
    <property type="project" value="TreeGrafter"/>
</dbReference>
<keyword evidence="3" id="KW-1133">Transmembrane helix</keyword>
<organism evidence="5">
    <name type="scientific">Thermodesulfobacterium geofontis</name>
    <dbReference type="NCBI Taxonomy" id="1295609"/>
    <lineage>
        <taxon>Bacteria</taxon>
        <taxon>Pseudomonadati</taxon>
        <taxon>Thermodesulfobacteriota</taxon>
        <taxon>Thermodesulfobacteria</taxon>
        <taxon>Thermodesulfobacteriales</taxon>
        <taxon>Thermodesulfobacteriaceae</taxon>
        <taxon>Thermodesulfobacterium</taxon>
    </lineage>
</organism>
<dbReference type="GO" id="GO:0008902">
    <property type="term" value="F:hydroxymethylpyrimidine kinase activity"/>
    <property type="evidence" value="ECO:0007669"/>
    <property type="project" value="UniProtKB-EC"/>
</dbReference>